<proteinExistence type="predicted"/>
<keyword evidence="1" id="KW-0472">Membrane</keyword>
<feature type="transmembrane region" description="Helical" evidence="1">
    <location>
        <begin position="140"/>
        <end position="163"/>
    </location>
</feature>
<dbReference type="Proteomes" id="UP000824205">
    <property type="component" value="Unassembled WGS sequence"/>
</dbReference>
<comment type="caution">
    <text evidence="2">The sequence shown here is derived from an EMBL/GenBank/DDBJ whole genome shotgun (WGS) entry which is preliminary data.</text>
</comment>
<name>A0A9D1UGZ3_9FIRM</name>
<sequence length="176" mass="19611">MKNRLFKAELAGFAFCCIFGTLLHFVYEWSGELVFAGLFCPVNESVWEHLKLIYTPYLIWSIAEVFILKADKGNLFGAKLCGVLSGMLIILFIHYTYTGAAGSESMVADILSFFAGVAAAFLISYTLIKNTQYKGKISEIISFILLIILGGIFILFTFAPPLIPLFEDQMTKTYGI</sequence>
<evidence type="ECO:0000256" key="1">
    <source>
        <dbReference type="SAM" id="Phobius"/>
    </source>
</evidence>
<keyword evidence="1" id="KW-1133">Transmembrane helix</keyword>
<reference evidence="2" key="1">
    <citation type="journal article" date="2021" name="PeerJ">
        <title>Extensive microbial diversity within the chicken gut microbiome revealed by metagenomics and culture.</title>
        <authorList>
            <person name="Gilroy R."/>
            <person name="Ravi A."/>
            <person name="Getino M."/>
            <person name="Pursley I."/>
            <person name="Horton D.L."/>
            <person name="Alikhan N.F."/>
            <person name="Baker D."/>
            <person name="Gharbi K."/>
            <person name="Hall N."/>
            <person name="Watson M."/>
            <person name="Adriaenssens E.M."/>
            <person name="Foster-Nyarko E."/>
            <person name="Jarju S."/>
            <person name="Secka A."/>
            <person name="Antonio M."/>
            <person name="Oren A."/>
            <person name="Chaudhuri R.R."/>
            <person name="La Ragione R."/>
            <person name="Hildebrand F."/>
            <person name="Pallen M.J."/>
        </authorList>
    </citation>
    <scope>NUCLEOTIDE SEQUENCE</scope>
    <source>
        <strain evidence="2">421</strain>
    </source>
</reference>
<feature type="transmembrane region" description="Helical" evidence="1">
    <location>
        <begin position="50"/>
        <end position="68"/>
    </location>
</feature>
<keyword evidence="1" id="KW-0812">Transmembrane</keyword>
<evidence type="ECO:0000313" key="3">
    <source>
        <dbReference type="Proteomes" id="UP000824205"/>
    </source>
</evidence>
<organism evidence="2 3">
    <name type="scientific">Candidatus Eubacterium faecipullorum</name>
    <dbReference type="NCBI Taxonomy" id="2838571"/>
    <lineage>
        <taxon>Bacteria</taxon>
        <taxon>Bacillati</taxon>
        <taxon>Bacillota</taxon>
        <taxon>Clostridia</taxon>
        <taxon>Eubacteriales</taxon>
        <taxon>Eubacteriaceae</taxon>
        <taxon>Eubacterium</taxon>
    </lineage>
</organism>
<dbReference type="EMBL" id="DXGE01000026">
    <property type="protein sequence ID" value="HIW86040.1"/>
    <property type="molecule type" value="Genomic_DNA"/>
</dbReference>
<feature type="transmembrane region" description="Helical" evidence="1">
    <location>
        <begin position="80"/>
        <end position="98"/>
    </location>
</feature>
<feature type="transmembrane region" description="Helical" evidence="1">
    <location>
        <begin position="12"/>
        <end position="30"/>
    </location>
</feature>
<accession>A0A9D1UGZ3</accession>
<gene>
    <name evidence="2" type="ORF">IAA48_06035</name>
</gene>
<evidence type="ECO:0000313" key="2">
    <source>
        <dbReference type="EMBL" id="HIW86040.1"/>
    </source>
</evidence>
<reference evidence="2" key="2">
    <citation type="submission" date="2021-04" db="EMBL/GenBank/DDBJ databases">
        <authorList>
            <person name="Gilroy R."/>
        </authorList>
    </citation>
    <scope>NUCLEOTIDE SEQUENCE</scope>
    <source>
        <strain evidence="2">421</strain>
    </source>
</reference>
<dbReference type="AlphaFoldDB" id="A0A9D1UGZ3"/>
<dbReference type="InterPro" id="IPR045407">
    <property type="entry name" value="DUF6512"/>
</dbReference>
<feature type="transmembrane region" description="Helical" evidence="1">
    <location>
        <begin position="110"/>
        <end position="128"/>
    </location>
</feature>
<protein>
    <submittedName>
        <fullName evidence="2">Uncharacterized protein</fullName>
    </submittedName>
</protein>
<dbReference type="Pfam" id="PF20122">
    <property type="entry name" value="DUF6512"/>
    <property type="match status" value="1"/>
</dbReference>